<comment type="caution">
    <text evidence="2">The sequence shown here is derived from an EMBL/GenBank/DDBJ whole genome shotgun (WGS) entry which is preliminary data.</text>
</comment>
<dbReference type="Proteomes" id="UP001141434">
    <property type="component" value="Unassembled WGS sequence"/>
</dbReference>
<evidence type="ECO:0000313" key="2">
    <source>
        <dbReference type="EMBL" id="KAJ5096499.1"/>
    </source>
</evidence>
<reference evidence="2" key="1">
    <citation type="submission" date="2022-11" db="EMBL/GenBank/DDBJ databases">
        <authorList>
            <person name="Petersen C."/>
        </authorList>
    </citation>
    <scope>NUCLEOTIDE SEQUENCE</scope>
    <source>
        <strain evidence="2">IBT 34128</strain>
    </source>
</reference>
<sequence length="164" mass="17347">MPTTTPPRRGGPVVARWKGRTAAPGPGGSPGVPGGTQRDHPFAPTKPLSAGPHAGVPEPGRPRGRRQAAAYGPRVGGPDPADNADERRLPRGGSPGNLSVDCGQRPSIHRLQRCRWARRPPGLRLPHMVHRLTPDAKHRPGRARDPTTSAAGASGEPPRKLLTY</sequence>
<dbReference type="EMBL" id="JAPMSZ010000007">
    <property type="protein sequence ID" value="KAJ5096499.1"/>
    <property type="molecule type" value="Genomic_DNA"/>
</dbReference>
<evidence type="ECO:0000313" key="3">
    <source>
        <dbReference type="Proteomes" id="UP001141434"/>
    </source>
</evidence>
<protein>
    <submittedName>
        <fullName evidence="2">Uncharacterized protein</fullName>
    </submittedName>
</protein>
<feature type="region of interest" description="Disordered" evidence="1">
    <location>
        <begin position="125"/>
        <end position="164"/>
    </location>
</feature>
<dbReference type="RefSeq" id="XP_056512045.1">
    <property type="nucleotide sequence ID" value="XM_056656432.1"/>
</dbReference>
<feature type="region of interest" description="Disordered" evidence="1">
    <location>
        <begin position="1"/>
        <end position="104"/>
    </location>
</feature>
<dbReference type="OrthoDB" id="4348407at2759"/>
<reference evidence="2" key="2">
    <citation type="journal article" date="2023" name="IMA Fungus">
        <title>Comparative genomic study of the Penicillium genus elucidates a diverse pangenome and 15 lateral gene transfer events.</title>
        <authorList>
            <person name="Petersen C."/>
            <person name="Sorensen T."/>
            <person name="Nielsen M.R."/>
            <person name="Sondergaard T.E."/>
            <person name="Sorensen J.L."/>
            <person name="Fitzpatrick D.A."/>
            <person name="Frisvad J.C."/>
            <person name="Nielsen K.L."/>
        </authorList>
    </citation>
    <scope>NUCLEOTIDE SEQUENCE</scope>
    <source>
        <strain evidence="2">IBT 34128</strain>
    </source>
</reference>
<feature type="compositionally biased region" description="Basic and acidic residues" evidence="1">
    <location>
        <begin position="132"/>
        <end position="145"/>
    </location>
</feature>
<gene>
    <name evidence="2" type="ORF">NUU61_005855</name>
</gene>
<organism evidence="2 3">
    <name type="scientific">Penicillium alfredii</name>
    <dbReference type="NCBI Taxonomy" id="1506179"/>
    <lineage>
        <taxon>Eukaryota</taxon>
        <taxon>Fungi</taxon>
        <taxon>Dikarya</taxon>
        <taxon>Ascomycota</taxon>
        <taxon>Pezizomycotina</taxon>
        <taxon>Eurotiomycetes</taxon>
        <taxon>Eurotiomycetidae</taxon>
        <taxon>Eurotiales</taxon>
        <taxon>Aspergillaceae</taxon>
        <taxon>Penicillium</taxon>
    </lineage>
</organism>
<dbReference type="AlphaFoldDB" id="A0A9W9FAM9"/>
<feature type="compositionally biased region" description="Gly residues" evidence="1">
    <location>
        <begin position="25"/>
        <end position="34"/>
    </location>
</feature>
<name>A0A9W9FAM9_9EURO</name>
<accession>A0A9W9FAM9</accession>
<dbReference type="GeneID" id="81395600"/>
<proteinExistence type="predicted"/>
<evidence type="ECO:0000256" key="1">
    <source>
        <dbReference type="SAM" id="MobiDB-lite"/>
    </source>
</evidence>
<keyword evidence="3" id="KW-1185">Reference proteome</keyword>
<feature type="compositionally biased region" description="Low complexity" evidence="1">
    <location>
        <begin position="1"/>
        <end position="12"/>
    </location>
</feature>